<sequence>MPRAPVGSPSLMVTEGRAPTHRPAGRCSHIWPGRSRGLGVGSRYTARTPVAPAGWLGRRTNMHVVPEARWIDRSTPSYAQLARSWMFLTAWTIGRCKQDDMVLNRRTVGVKESVNPTR</sequence>
<evidence type="ECO:0000313" key="2">
    <source>
        <dbReference type="EMBL" id="OQU85424.1"/>
    </source>
</evidence>
<dbReference type="Gramene" id="OQU85424">
    <property type="protein sequence ID" value="OQU85424"/>
    <property type="gene ID" value="SORBI_3004G236901"/>
</dbReference>
<proteinExistence type="predicted"/>
<accession>A0A1Z5RNV7</accession>
<protein>
    <submittedName>
        <fullName evidence="2">Uncharacterized protein</fullName>
    </submittedName>
</protein>
<organism evidence="2 3">
    <name type="scientific">Sorghum bicolor</name>
    <name type="common">Sorghum</name>
    <name type="synonym">Sorghum vulgare</name>
    <dbReference type="NCBI Taxonomy" id="4558"/>
    <lineage>
        <taxon>Eukaryota</taxon>
        <taxon>Viridiplantae</taxon>
        <taxon>Streptophyta</taxon>
        <taxon>Embryophyta</taxon>
        <taxon>Tracheophyta</taxon>
        <taxon>Spermatophyta</taxon>
        <taxon>Magnoliopsida</taxon>
        <taxon>Liliopsida</taxon>
        <taxon>Poales</taxon>
        <taxon>Poaceae</taxon>
        <taxon>PACMAD clade</taxon>
        <taxon>Panicoideae</taxon>
        <taxon>Andropogonodae</taxon>
        <taxon>Andropogoneae</taxon>
        <taxon>Sorghinae</taxon>
        <taxon>Sorghum</taxon>
    </lineage>
</organism>
<dbReference type="AlphaFoldDB" id="A0A1Z5RNV7"/>
<evidence type="ECO:0000256" key="1">
    <source>
        <dbReference type="SAM" id="MobiDB-lite"/>
    </source>
</evidence>
<gene>
    <name evidence="2" type="ORF">SORBI_3004G236901</name>
</gene>
<dbReference type="Proteomes" id="UP000000768">
    <property type="component" value="Chromosome 4"/>
</dbReference>
<reference evidence="3" key="2">
    <citation type="journal article" date="2018" name="Plant J.">
        <title>The Sorghum bicolor reference genome: improved assembly, gene annotations, a transcriptome atlas, and signatures of genome organization.</title>
        <authorList>
            <person name="McCormick R.F."/>
            <person name="Truong S.K."/>
            <person name="Sreedasyam A."/>
            <person name="Jenkins J."/>
            <person name="Shu S."/>
            <person name="Sims D."/>
            <person name="Kennedy M."/>
            <person name="Amirebrahimi M."/>
            <person name="Weers B.D."/>
            <person name="McKinley B."/>
            <person name="Mattison A."/>
            <person name="Morishige D.T."/>
            <person name="Grimwood J."/>
            <person name="Schmutz J."/>
            <person name="Mullet J.E."/>
        </authorList>
    </citation>
    <scope>NUCLEOTIDE SEQUENCE [LARGE SCALE GENOMIC DNA]</scope>
    <source>
        <strain evidence="3">cv. BTx623</strain>
    </source>
</reference>
<dbReference type="EMBL" id="CM000763">
    <property type="protein sequence ID" value="OQU85424.1"/>
    <property type="molecule type" value="Genomic_DNA"/>
</dbReference>
<reference evidence="2 3" key="1">
    <citation type="journal article" date="2009" name="Nature">
        <title>The Sorghum bicolor genome and the diversification of grasses.</title>
        <authorList>
            <person name="Paterson A.H."/>
            <person name="Bowers J.E."/>
            <person name="Bruggmann R."/>
            <person name="Dubchak I."/>
            <person name="Grimwood J."/>
            <person name="Gundlach H."/>
            <person name="Haberer G."/>
            <person name="Hellsten U."/>
            <person name="Mitros T."/>
            <person name="Poliakov A."/>
            <person name="Schmutz J."/>
            <person name="Spannagl M."/>
            <person name="Tang H."/>
            <person name="Wang X."/>
            <person name="Wicker T."/>
            <person name="Bharti A.K."/>
            <person name="Chapman J."/>
            <person name="Feltus F.A."/>
            <person name="Gowik U."/>
            <person name="Grigoriev I.V."/>
            <person name="Lyons E."/>
            <person name="Maher C.A."/>
            <person name="Martis M."/>
            <person name="Narechania A."/>
            <person name="Otillar R.P."/>
            <person name="Penning B.W."/>
            <person name="Salamov A.A."/>
            <person name="Wang Y."/>
            <person name="Zhang L."/>
            <person name="Carpita N.C."/>
            <person name="Freeling M."/>
            <person name="Gingle A.R."/>
            <person name="Hash C.T."/>
            <person name="Keller B."/>
            <person name="Klein P."/>
            <person name="Kresovich S."/>
            <person name="McCann M.C."/>
            <person name="Ming R."/>
            <person name="Peterson D.G."/>
            <person name="Mehboob-ur-Rahman"/>
            <person name="Ware D."/>
            <person name="Westhoff P."/>
            <person name="Mayer K.F."/>
            <person name="Messing J."/>
            <person name="Rokhsar D.S."/>
        </authorList>
    </citation>
    <scope>NUCLEOTIDE SEQUENCE [LARGE SCALE GENOMIC DNA]</scope>
    <source>
        <strain evidence="3">cv. BTx623</strain>
    </source>
</reference>
<evidence type="ECO:0000313" key="3">
    <source>
        <dbReference type="Proteomes" id="UP000000768"/>
    </source>
</evidence>
<feature type="region of interest" description="Disordered" evidence="1">
    <location>
        <begin position="1"/>
        <end position="24"/>
    </location>
</feature>
<keyword evidence="3" id="KW-1185">Reference proteome</keyword>
<name>A0A1Z5RNV7_SORBI</name>
<dbReference type="InParanoid" id="A0A1Z5RNV7"/>